<evidence type="ECO:0000313" key="2">
    <source>
        <dbReference type="EMBL" id="MBE8614486.1"/>
    </source>
</evidence>
<organism evidence="2 3">
    <name type="scientific">Morganella morganii</name>
    <name type="common">Proteus morganii</name>
    <dbReference type="NCBI Taxonomy" id="582"/>
    <lineage>
        <taxon>Bacteria</taxon>
        <taxon>Pseudomonadati</taxon>
        <taxon>Pseudomonadota</taxon>
        <taxon>Gammaproteobacteria</taxon>
        <taxon>Enterobacterales</taxon>
        <taxon>Morganellaceae</taxon>
        <taxon>Morganella</taxon>
    </lineage>
</organism>
<dbReference type="AlphaFoldDB" id="A0A8I0U8L8"/>
<evidence type="ECO:0000313" key="3">
    <source>
        <dbReference type="Proteomes" id="UP000650477"/>
    </source>
</evidence>
<comment type="caution">
    <text evidence="2">The sequence shown here is derived from an EMBL/GenBank/DDBJ whole genome shotgun (WGS) entry which is preliminary data.</text>
</comment>
<evidence type="ECO:0000256" key="1">
    <source>
        <dbReference type="SAM" id="Phobius"/>
    </source>
</evidence>
<protein>
    <submittedName>
        <fullName evidence="2">Uncharacterized protein</fullName>
    </submittedName>
</protein>
<keyword evidence="1" id="KW-1133">Transmembrane helix</keyword>
<accession>A0A8I0U8L8</accession>
<gene>
    <name evidence="2" type="ORF">CYG68_19150</name>
</gene>
<dbReference type="EMBL" id="PKLF01000027">
    <property type="protein sequence ID" value="MBE8614486.1"/>
    <property type="molecule type" value="Genomic_DNA"/>
</dbReference>
<dbReference type="Proteomes" id="UP000650477">
    <property type="component" value="Unassembled WGS sequence"/>
</dbReference>
<feature type="transmembrane region" description="Helical" evidence="1">
    <location>
        <begin position="28"/>
        <end position="48"/>
    </location>
</feature>
<proteinExistence type="predicted"/>
<name>A0A8I0U8L8_MORMO</name>
<keyword evidence="1" id="KW-0472">Membrane</keyword>
<sequence length="64" mass="7529">MFFVVLIFCAFTIFIVFRIFVRLVLFRFAAFGFAHFFIFILFRGSGFFTKADKVCKSKLIVCHS</sequence>
<reference evidence="2" key="1">
    <citation type="submission" date="2017-12" db="EMBL/GenBank/DDBJ databases">
        <title>Genome sequencing and analysis.</title>
        <authorList>
            <person name="Huang Y.-T."/>
        </authorList>
    </citation>
    <scope>NUCLEOTIDE SEQUENCE</scope>
    <source>
        <strain evidence="2">VGH116</strain>
    </source>
</reference>
<keyword evidence="1" id="KW-0812">Transmembrane</keyword>